<organism evidence="2 3">
    <name type="scientific">Panaeolus cyanescens</name>
    <dbReference type="NCBI Taxonomy" id="181874"/>
    <lineage>
        <taxon>Eukaryota</taxon>
        <taxon>Fungi</taxon>
        <taxon>Dikarya</taxon>
        <taxon>Basidiomycota</taxon>
        <taxon>Agaricomycotina</taxon>
        <taxon>Agaricomycetes</taxon>
        <taxon>Agaricomycetidae</taxon>
        <taxon>Agaricales</taxon>
        <taxon>Agaricineae</taxon>
        <taxon>Galeropsidaceae</taxon>
        <taxon>Panaeolus</taxon>
    </lineage>
</organism>
<evidence type="ECO:0000256" key="1">
    <source>
        <dbReference type="SAM" id="Phobius"/>
    </source>
</evidence>
<feature type="transmembrane region" description="Helical" evidence="1">
    <location>
        <begin position="12"/>
        <end position="30"/>
    </location>
</feature>
<protein>
    <submittedName>
        <fullName evidence="2">Uncharacterized protein</fullName>
    </submittedName>
</protein>
<dbReference type="InParanoid" id="A0A409Y9L7"/>
<evidence type="ECO:0000313" key="2">
    <source>
        <dbReference type="EMBL" id="PPQ99760.1"/>
    </source>
</evidence>
<dbReference type="STRING" id="181874.A0A409Y9L7"/>
<evidence type="ECO:0000313" key="3">
    <source>
        <dbReference type="Proteomes" id="UP000284842"/>
    </source>
</evidence>
<dbReference type="OrthoDB" id="2559662at2759"/>
<gene>
    <name evidence="2" type="ORF">CVT24_009663</name>
</gene>
<reference evidence="2 3" key="1">
    <citation type="journal article" date="2018" name="Evol. Lett.">
        <title>Horizontal gene cluster transfer increased hallucinogenic mushroom diversity.</title>
        <authorList>
            <person name="Reynolds H.T."/>
            <person name="Vijayakumar V."/>
            <person name="Gluck-Thaler E."/>
            <person name="Korotkin H.B."/>
            <person name="Matheny P.B."/>
            <person name="Slot J.C."/>
        </authorList>
    </citation>
    <scope>NUCLEOTIDE SEQUENCE [LARGE SCALE GENOMIC DNA]</scope>
    <source>
        <strain evidence="2 3">2629</strain>
    </source>
</reference>
<dbReference type="Gene3D" id="3.40.50.11350">
    <property type="match status" value="1"/>
</dbReference>
<name>A0A409Y9L7_9AGAR</name>
<keyword evidence="1" id="KW-1133">Transmembrane helix</keyword>
<comment type="caution">
    <text evidence="2">The sequence shown here is derived from an EMBL/GenBank/DDBJ whole genome shotgun (WGS) entry which is preliminary data.</text>
</comment>
<dbReference type="Proteomes" id="UP000284842">
    <property type="component" value="Unassembled WGS sequence"/>
</dbReference>
<keyword evidence="1" id="KW-0472">Membrane</keyword>
<accession>A0A409Y9L7</accession>
<sequence>MTVSITFNYRPLKVLFLVVICIGIPAYYVYHVFKPPYEFYRTIGEEELKQSKHFAHNERQSKYVRFKQLQGAGFNNQAQEILLFHHLALSTGRIYVYQPLIWRPRGEKATVPLSTFLRGPTERTISDAMFDEVCPPDEVVHVNLVYDYRKQWDHAKEVLSRDDRCVVVDDWIFSWNYLASTGIHAIWPSFQQYLRVHFKWSDKVLEIVERAQNKLGLRSSQDTNSNIGNDYIALHLRRGDFEDHCHILAERGTGFTTWATLPFLEASTFPPALDTSNTTSVIEHCYPSLRRILDAVTFQAKRNPHVRALHVLHDGAWDHPTVYLQYYKLITALTNAKWAEEQGWPNGPILHVTQSADVPLEWGERDWTVCVDVELARRAQVFIGNGYSSLSTQIVALRLGSDAGKVEDITFI</sequence>
<dbReference type="EMBL" id="NHTK01001347">
    <property type="protein sequence ID" value="PPQ99760.1"/>
    <property type="molecule type" value="Genomic_DNA"/>
</dbReference>
<keyword evidence="3" id="KW-1185">Reference proteome</keyword>
<dbReference type="CDD" id="cd11296">
    <property type="entry name" value="O-FucT_like"/>
    <property type="match status" value="1"/>
</dbReference>
<dbReference type="AlphaFoldDB" id="A0A409Y9L7"/>
<keyword evidence="1" id="KW-0812">Transmembrane</keyword>
<proteinExistence type="predicted"/>